<accession>A0A8H3E2Q1</accession>
<organism evidence="3 4">
    <name type="scientific">Rhizoctonia solani</name>
    <dbReference type="NCBI Taxonomy" id="456999"/>
    <lineage>
        <taxon>Eukaryota</taxon>
        <taxon>Fungi</taxon>
        <taxon>Dikarya</taxon>
        <taxon>Basidiomycota</taxon>
        <taxon>Agaricomycotina</taxon>
        <taxon>Agaricomycetes</taxon>
        <taxon>Cantharellales</taxon>
        <taxon>Ceratobasidiaceae</taxon>
        <taxon>Rhizoctonia</taxon>
    </lineage>
</organism>
<dbReference type="AlphaFoldDB" id="A0A8H3E2Q1"/>
<feature type="compositionally biased region" description="Polar residues" evidence="2">
    <location>
        <begin position="332"/>
        <end position="342"/>
    </location>
</feature>
<feature type="coiled-coil region" evidence="1">
    <location>
        <begin position="200"/>
        <end position="259"/>
    </location>
</feature>
<feature type="region of interest" description="Disordered" evidence="2">
    <location>
        <begin position="302"/>
        <end position="342"/>
    </location>
</feature>
<dbReference type="Gene3D" id="2.80.10.50">
    <property type="match status" value="1"/>
</dbReference>
<comment type="caution">
    <text evidence="3">The sequence shown here is derived from an EMBL/GenBank/DDBJ whole genome shotgun (WGS) entry which is preliminary data.</text>
</comment>
<evidence type="ECO:0000313" key="3">
    <source>
        <dbReference type="EMBL" id="CAE7188161.1"/>
    </source>
</evidence>
<name>A0A8H3E2Q1_9AGAM</name>
<evidence type="ECO:0000256" key="2">
    <source>
        <dbReference type="SAM" id="MobiDB-lite"/>
    </source>
</evidence>
<proteinExistence type="predicted"/>
<evidence type="ECO:0000256" key="1">
    <source>
        <dbReference type="SAM" id="Coils"/>
    </source>
</evidence>
<sequence>MGQAQASSTWGTYEPNCDIIPGTYRIIHALTNKALQIHEGKQKMLIIRDREDPSSDTGREQNDHWFIIRSGDAFIFKHCRSEWYISSLPWLPANAQLICATRYPSAWAIRTKKSSNDHRCAITIPVDWNEFRSTGSYIGIGVNSANVRLCSVPLSEKEELEHTWTLERIGGATGEDGQTRLLRQALKVTKTELAEDKAKLKMVDERLAVYMAELANARSKLSENSTELREKEEALDRAAQELSKTMDQLSEKDTKLAEKDREIFERDELILAKGRELVEKDDIIARLEEIARSSNMQAKLATYSSQNQDNINHEVSPEPELESESAPKIIKPTTQSKSYSPTTELSVKLAELGWDSD</sequence>
<dbReference type="EMBL" id="CAJNJQ010002911">
    <property type="protein sequence ID" value="CAE7188161.1"/>
    <property type="molecule type" value="Genomic_DNA"/>
</dbReference>
<protein>
    <submittedName>
        <fullName evidence="3">Uncharacterized protein</fullName>
    </submittedName>
</protein>
<gene>
    <name evidence="3" type="ORF">RDB_LOCUS124405</name>
</gene>
<evidence type="ECO:0000313" key="4">
    <source>
        <dbReference type="Proteomes" id="UP000663827"/>
    </source>
</evidence>
<keyword evidence="1" id="KW-0175">Coiled coil</keyword>
<reference evidence="3" key="1">
    <citation type="submission" date="2021-01" db="EMBL/GenBank/DDBJ databases">
        <authorList>
            <person name="Kaushik A."/>
        </authorList>
    </citation>
    <scope>NUCLEOTIDE SEQUENCE</scope>
    <source>
        <strain evidence="3">AG5</strain>
    </source>
</reference>
<dbReference type="Proteomes" id="UP000663827">
    <property type="component" value="Unassembled WGS sequence"/>
</dbReference>